<dbReference type="EMBL" id="JACRSW010000032">
    <property type="protein sequence ID" value="MBC8557837.1"/>
    <property type="molecule type" value="Genomic_DNA"/>
</dbReference>
<protein>
    <submittedName>
        <fullName evidence="3">RNA-binding protein</fullName>
    </submittedName>
</protein>
<dbReference type="InterPro" id="IPR040591">
    <property type="entry name" value="RqcP2_RBD"/>
</dbReference>
<dbReference type="Pfam" id="PF01479">
    <property type="entry name" value="S4"/>
    <property type="match status" value="1"/>
</dbReference>
<dbReference type="SMART" id="SM00363">
    <property type="entry name" value="S4"/>
    <property type="match status" value="1"/>
</dbReference>
<dbReference type="Gene3D" id="3.30.1370.160">
    <property type="match status" value="1"/>
</dbReference>
<dbReference type="Gene3D" id="3.10.290.10">
    <property type="entry name" value="RNA-binding S4 domain"/>
    <property type="match status" value="1"/>
</dbReference>
<evidence type="ECO:0000259" key="2">
    <source>
        <dbReference type="SMART" id="SM00363"/>
    </source>
</evidence>
<name>A0ABR7MVL9_9FIRM</name>
<keyword evidence="4" id="KW-1185">Reference proteome</keyword>
<keyword evidence="1" id="KW-0694">RNA-binding</keyword>
<dbReference type="InterPro" id="IPR002942">
    <property type="entry name" value="S4_RNA-bd"/>
</dbReference>
<dbReference type="Gene3D" id="3.30.70.330">
    <property type="match status" value="1"/>
</dbReference>
<dbReference type="SUPFAM" id="SSF55174">
    <property type="entry name" value="Alpha-L RNA-binding motif"/>
    <property type="match status" value="1"/>
</dbReference>
<proteinExistence type="predicted"/>
<evidence type="ECO:0000313" key="3">
    <source>
        <dbReference type="EMBL" id="MBC8557837.1"/>
    </source>
</evidence>
<evidence type="ECO:0000256" key="1">
    <source>
        <dbReference type="PROSITE-ProRule" id="PRU00182"/>
    </source>
</evidence>
<evidence type="ECO:0000313" key="4">
    <source>
        <dbReference type="Proteomes" id="UP000637513"/>
    </source>
</evidence>
<dbReference type="InterPro" id="IPR012677">
    <property type="entry name" value="Nucleotide-bd_a/b_plait_sf"/>
</dbReference>
<organism evidence="3 4">
    <name type="scientific">Jutongia hominis</name>
    <dbReference type="NCBI Taxonomy" id="2763664"/>
    <lineage>
        <taxon>Bacteria</taxon>
        <taxon>Bacillati</taxon>
        <taxon>Bacillota</taxon>
        <taxon>Clostridia</taxon>
        <taxon>Lachnospirales</taxon>
        <taxon>Lachnospiraceae</taxon>
        <taxon>Jutongia</taxon>
    </lineage>
</organism>
<reference evidence="3 4" key="1">
    <citation type="submission" date="2020-08" db="EMBL/GenBank/DDBJ databases">
        <title>Genome public.</title>
        <authorList>
            <person name="Liu C."/>
            <person name="Sun Q."/>
        </authorList>
    </citation>
    <scope>NUCLEOTIDE SEQUENCE [LARGE SCALE GENOMIC DNA]</scope>
    <source>
        <strain evidence="3 4">BX3</strain>
    </source>
</reference>
<feature type="domain" description="RNA-binding S4" evidence="2">
    <location>
        <begin position="192"/>
        <end position="252"/>
    </location>
</feature>
<dbReference type="PROSITE" id="PS50889">
    <property type="entry name" value="S4"/>
    <property type="match status" value="1"/>
</dbReference>
<dbReference type="RefSeq" id="WP_249305242.1">
    <property type="nucleotide sequence ID" value="NZ_JACRSW010000032.1"/>
</dbReference>
<dbReference type="Pfam" id="PF17774">
    <property type="entry name" value="YlmH_RBD"/>
    <property type="match status" value="1"/>
</dbReference>
<dbReference type="Proteomes" id="UP000637513">
    <property type="component" value="Unassembled WGS sequence"/>
</dbReference>
<gene>
    <name evidence="3" type="ORF">H8700_08965</name>
</gene>
<sequence length="268" mass="30526">MNLTKEEQIILKHYHDLINLSYQRSIPAYSQFGSMSELELAYKALDEFYGHQNVSEEVQYKLYGGYPEAERKIICFLPDDRQSPVVEQDFPIACIRFLPANKKFCDELNHRDYLGTIMGLGITRDRIGDILVKKDPVFKAGTAYVFCKKDMVSLLEGITRIKHTTVVAKEVAFSSADWEITYKTITGSVSSFRLDAVLALAIRTSRSQTVALIQSGKVFLNGRICTENAKKLEEGDIFSIRGYGKFRYDKANALSKKGRYHITVQQYT</sequence>
<dbReference type="CDD" id="cd00165">
    <property type="entry name" value="S4"/>
    <property type="match status" value="1"/>
</dbReference>
<comment type="caution">
    <text evidence="3">The sequence shown here is derived from an EMBL/GenBank/DDBJ whole genome shotgun (WGS) entry which is preliminary data.</text>
</comment>
<accession>A0ABR7MVL9</accession>
<dbReference type="InterPro" id="IPR036986">
    <property type="entry name" value="S4_RNA-bd_sf"/>
</dbReference>